<evidence type="ECO:0000313" key="1">
    <source>
        <dbReference type="EMBL" id="RKF79225.1"/>
    </source>
</evidence>
<dbReference type="AlphaFoldDB" id="A0A420IXH6"/>
<dbReference type="OrthoDB" id="5398371at2759"/>
<name>A0A420IXH6_9PEZI</name>
<gene>
    <name evidence="1" type="ORF">GcC1_048022</name>
</gene>
<accession>A0A420IXH6</accession>
<dbReference type="Proteomes" id="UP000285405">
    <property type="component" value="Unassembled WGS sequence"/>
</dbReference>
<proteinExistence type="predicted"/>
<comment type="caution">
    <text evidence="1">The sequence shown here is derived from an EMBL/GenBank/DDBJ whole genome shotgun (WGS) entry which is preliminary data.</text>
</comment>
<protein>
    <submittedName>
        <fullName evidence="1">Putative hydroxyproline-rich glyco protein</fullName>
    </submittedName>
</protein>
<evidence type="ECO:0000313" key="2">
    <source>
        <dbReference type="Proteomes" id="UP000285405"/>
    </source>
</evidence>
<dbReference type="EMBL" id="MCBR01004860">
    <property type="protein sequence ID" value="RKF79225.1"/>
    <property type="molecule type" value="Genomic_DNA"/>
</dbReference>
<organism evidence="1 2">
    <name type="scientific">Golovinomyces cichoracearum</name>
    <dbReference type="NCBI Taxonomy" id="62708"/>
    <lineage>
        <taxon>Eukaryota</taxon>
        <taxon>Fungi</taxon>
        <taxon>Dikarya</taxon>
        <taxon>Ascomycota</taxon>
        <taxon>Pezizomycotina</taxon>
        <taxon>Leotiomycetes</taxon>
        <taxon>Erysiphales</taxon>
        <taxon>Erysiphaceae</taxon>
        <taxon>Golovinomyces</taxon>
    </lineage>
</organism>
<reference evidence="1 2" key="1">
    <citation type="journal article" date="2018" name="BMC Genomics">
        <title>Comparative genome analyses reveal sequence features reflecting distinct modes of host-adaptation between dicot and monocot powdery mildew.</title>
        <authorList>
            <person name="Wu Y."/>
            <person name="Ma X."/>
            <person name="Pan Z."/>
            <person name="Kale S.D."/>
            <person name="Song Y."/>
            <person name="King H."/>
            <person name="Zhang Q."/>
            <person name="Presley C."/>
            <person name="Deng X."/>
            <person name="Wei C.I."/>
            <person name="Xiao S."/>
        </authorList>
    </citation>
    <scope>NUCLEOTIDE SEQUENCE [LARGE SCALE GENOMIC DNA]</scope>
    <source>
        <strain evidence="1">UCSC1</strain>
    </source>
</reference>
<sequence>MTRSKLSSRSVLSSNNASVTAVTAVEITPPTTLEINDEILPLVELIKEGDLILDVKFQTSQDCTKSIPKDALRHLRSQNIPFPSPRILYRIKSESLIKESSYFRLLLSPNFAEGIAIQKTREALAESGQNPINVDAERLPRTMIIDEDLTTKTVGREQIFADLLRVIHGLDPKTTPFTTQCWTVLVLMADNYDVIPSISRRLQKASLSHTYRVTTDKTGEESLRQKIIIHYYMGQGPNFKCATRDLIMRGSIVMNSTENCSTNLKGAWWDLPHGIEPEIAYRRACVLRTIASVQNQFLDLYSSRELQCKLGYDSSSSCDSFQLGEMIKFLSRKELLFLISFQPTFSEDLDSCKWPDAYTGDINALIGSLRQCPSYQLDQNHKHCGLRTRLLPALDFIQNCIDIGLGITIIPRKVSDKFQSQYSSWRPSSSVSKIAPAWNNSISGKSVDHTISEKIEFGFQFAQAKSNMAWPLGQKEARGPFTAETWNWVTEQDLDDTRLGVAFRVMK</sequence>